<dbReference type="EMBL" id="RYZW01000093">
    <property type="protein sequence ID" value="TDZ49585.1"/>
    <property type="molecule type" value="Genomic_DNA"/>
</dbReference>
<proteinExistence type="predicted"/>
<evidence type="ECO:0000313" key="1">
    <source>
        <dbReference type="EMBL" id="TDZ49585.1"/>
    </source>
</evidence>
<organism evidence="1 2">
    <name type="scientific">Colletotrichum trifolii</name>
    <dbReference type="NCBI Taxonomy" id="5466"/>
    <lineage>
        <taxon>Eukaryota</taxon>
        <taxon>Fungi</taxon>
        <taxon>Dikarya</taxon>
        <taxon>Ascomycota</taxon>
        <taxon>Pezizomycotina</taxon>
        <taxon>Sordariomycetes</taxon>
        <taxon>Hypocreomycetidae</taxon>
        <taxon>Glomerellales</taxon>
        <taxon>Glomerellaceae</taxon>
        <taxon>Colletotrichum</taxon>
        <taxon>Colletotrichum orbiculare species complex</taxon>
    </lineage>
</organism>
<comment type="caution">
    <text evidence="1">The sequence shown here is derived from an EMBL/GenBank/DDBJ whole genome shotgun (WGS) entry which is preliminary data.</text>
</comment>
<name>A0A4R8R0K1_COLTR</name>
<sequence>MGSSAAQTTAHPLLNLPADIITNILLHADTPKQLLHAIQSHRVFYNVWRNDPFMLRKVVENRIGHDLLPYAAALLESKSLRPGIEHDAVRSLLARLDANVRSGGGCNIRDYRQSDYADMLRTHFTVEILREEVAAEALVAFVREFRLGHPQRASKQENFRIRRALYRFQLMCDLFYVPVKSGTPLYKREITRLFFYRYSPWVNEQMLCVYSYLERKVSEAFDHVAAHNVEWGEMPLSWSGNWCAEDICQIQWNLSRGLDFLVALFRAKTYDERNSMLPMYPPDGVDSDERNPFNILSYQLTVPFERFIKLYPEKYLSLDILDPDIDVDLATLPEEDLRVVDDEMGPMEPSMADFEQRGFLEKLSQPADGSQDSPLSTPFRLWCRAHAEKDLMDMDVRSIRYNGHINLLACGYVFWDCDLPQPHDQTSAWDTAMTDRMKALAGAAYMFPRLETTWERENILSSEKQRSSICLAGGSGYWPKPEPGKDYDFSRVRGLSEEEKQRLVERFRMEEAKGIGHVWGGLDTSYGSRA</sequence>
<accession>A0A4R8R0K1</accession>
<dbReference type="AlphaFoldDB" id="A0A4R8R0K1"/>
<protein>
    <recommendedName>
        <fullName evidence="3">F-box domain-containing protein</fullName>
    </recommendedName>
</protein>
<dbReference type="STRING" id="5466.A0A4R8R0K1"/>
<dbReference type="Proteomes" id="UP000295703">
    <property type="component" value="Unassembled WGS sequence"/>
</dbReference>
<keyword evidence="2" id="KW-1185">Reference proteome</keyword>
<evidence type="ECO:0008006" key="3">
    <source>
        <dbReference type="Google" id="ProtNLM"/>
    </source>
</evidence>
<evidence type="ECO:0000313" key="2">
    <source>
        <dbReference type="Proteomes" id="UP000295703"/>
    </source>
</evidence>
<gene>
    <name evidence="1" type="ORF">CTRI78_v008063</name>
</gene>
<reference evidence="1 2" key="1">
    <citation type="submission" date="2018-12" db="EMBL/GenBank/DDBJ databases">
        <title>Genome sequence and assembly of Colletotrichum trifolii.</title>
        <authorList>
            <person name="Gan P."/>
            <person name="Shirasu K."/>
        </authorList>
    </citation>
    <scope>NUCLEOTIDE SEQUENCE [LARGE SCALE GENOMIC DNA]</scope>
    <source>
        <strain evidence="1 2">543-2</strain>
    </source>
</reference>